<evidence type="ECO:0000256" key="2">
    <source>
        <dbReference type="ARBA" id="ARBA00008711"/>
    </source>
</evidence>
<dbReference type="PANTHER" id="PTHR10815">
    <property type="entry name" value="METHYLATED-DNA--PROTEIN-CYSTEINE METHYLTRANSFERASE"/>
    <property type="match status" value="1"/>
</dbReference>
<keyword evidence="6" id="KW-0227">DNA damage</keyword>
<dbReference type="CDD" id="cd06445">
    <property type="entry name" value="ATase"/>
    <property type="match status" value="1"/>
</dbReference>
<evidence type="ECO:0000313" key="10">
    <source>
        <dbReference type="EMBL" id="ATQ67494.1"/>
    </source>
</evidence>
<evidence type="ECO:0000256" key="1">
    <source>
        <dbReference type="ARBA" id="ARBA00001286"/>
    </source>
</evidence>
<dbReference type="Gene3D" id="1.10.10.10">
    <property type="entry name" value="Winged helix-like DNA-binding domain superfamily/Winged helix DNA-binding domain"/>
    <property type="match status" value="1"/>
</dbReference>
<evidence type="ECO:0000256" key="4">
    <source>
        <dbReference type="ARBA" id="ARBA00022603"/>
    </source>
</evidence>
<dbReference type="STRING" id="595536.GCA_000178815_03959"/>
<dbReference type="InterPro" id="IPR036217">
    <property type="entry name" value="MethylDNA_cys_MeTrfase_DNAb"/>
</dbReference>
<name>A0A2D2CXR0_METT3</name>
<dbReference type="InterPro" id="IPR001497">
    <property type="entry name" value="MethylDNA_cys_MeTrfase_AS"/>
</dbReference>
<proteinExistence type="inferred from homology"/>
<dbReference type="Gene3D" id="3.30.160.70">
    <property type="entry name" value="Methylated DNA-protein cysteine methyltransferase domain"/>
    <property type="match status" value="1"/>
</dbReference>
<dbReference type="Proteomes" id="UP000230709">
    <property type="component" value="Chromosome"/>
</dbReference>
<organism evidence="10 11">
    <name type="scientific">Methylosinus trichosporium (strain ATCC 35070 / NCIMB 11131 / UNIQEM 75 / OB3b)</name>
    <dbReference type="NCBI Taxonomy" id="595536"/>
    <lineage>
        <taxon>Bacteria</taxon>
        <taxon>Pseudomonadati</taxon>
        <taxon>Pseudomonadota</taxon>
        <taxon>Alphaproteobacteria</taxon>
        <taxon>Hyphomicrobiales</taxon>
        <taxon>Methylocystaceae</taxon>
        <taxon>Methylosinus</taxon>
    </lineage>
</organism>
<dbReference type="EC" id="2.1.1.63" evidence="3"/>
<evidence type="ECO:0000256" key="7">
    <source>
        <dbReference type="ARBA" id="ARBA00023204"/>
    </source>
</evidence>
<gene>
    <name evidence="10" type="ORF">CQW49_05995</name>
</gene>
<dbReference type="Pfam" id="PF01035">
    <property type="entry name" value="DNA_binding_1"/>
    <property type="match status" value="1"/>
</dbReference>
<dbReference type="EMBL" id="CP023737">
    <property type="protein sequence ID" value="ATQ67494.1"/>
    <property type="molecule type" value="Genomic_DNA"/>
</dbReference>
<keyword evidence="4 10" id="KW-0489">Methyltransferase</keyword>
<dbReference type="SUPFAM" id="SSF53155">
    <property type="entry name" value="Methylated DNA-protein cysteine methyltransferase domain"/>
    <property type="match status" value="1"/>
</dbReference>
<dbReference type="InterPro" id="IPR036631">
    <property type="entry name" value="MGMT_N_sf"/>
</dbReference>
<comment type="similarity">
    <text evidence="2">Belongs to the MGMT family.</text>
</comment>
<dbReference type="GO" id="GO:0032259">
    <property type="term" value="P:methylation"/>
    <property type="evidence" value="ECO:0007669"/>
    <property type="project" value="UniProtKB-KW"/>
</dbReference>
<reference evidence="11" key="1">
    <citation type="submission" date="2017-10" db="EMBL/GenBank/DDBJ databases">
        <title>Completed PacBio SMRT sequence of Methylosinus trichosporium OB3b reveals presence of a third large plasmid.</title>
        <authorList>
            <person name="Charles T.C."/>
            <person name="Lynch M.D.J."/>
            <person name="Heil J.R."/>
            <person name="Cheng J."/>
        </authorList>
    </citation>
    <scope>NUCLEOTIDE SEQUENCE [LARGE SCALE GENOMIC DNA]</scope>
    <source>
        <strain evidence="11">OB3b</strain>
    </source>
</reference>
<dbReference type="RefSeq" id="WP_003613435.1">
    <property type="nucleotide sequence ID" value="NZ_ADVE02000001.1"/>
</dbReference>
<comment type="catalytic activity">
    <reaction evidence="8">
        <text>a 6-O-methyl-2'-deoxyguanosine in DNA + L-cysteinyl-[protein] = S-methyl-L-cysteinyl-[protein] + a 2'-deoxyguanosine in DNA</text>
        <dbReference type="Rhea" id="RHEA:24000"/>
        <dbReference type="Rhea" id="RHEA-COMP:10131"/>
        <dbReference type="Rhea" id="RHEA-COMP:10132"/>
        <dbReference type="Rhea" id="RHEA-COMP:11367"/>
        <dbReference type="Rhea" id="RHEA-COMP:11368"/>
        <dbReference type="ChEBI" id="CHEBI:29950"/>
        <dbReference type="ChEBI" id="CHEBI:82612"/>
        <dbReference type="ChEBI" id="CHEBI:85445"/>
        <dbReference type="ChEBI" id="CHEBI:85448"/>
        <dbReference type="EC" id="2.1.1.63"/>
    </reaction>
</comment>
<sequence>MTIVLDQSEIIADRRAAIAAPAASLELGFGFHPSPFGEALLIAGEHGLVGLGFVDGERETALDDFHRRWTKARFVADDAATAPLARRVFDPAGWRTDRPPLAPMGSPFDLAVWRLLLDIAPGATATYGEIARRLGRPSAARAVGGAVGRNPIAFVVPCHRVVGAGGALTGYHWGLARKRAMLAFERAPGGEERARR</sequence>
<evidence type="ECO:0000256" key="6">
    <source>
        <dbReference type="ARBA" id="ARBA00022763"/>
    </source>
</evidence>
<feature type="domain" description="Methylated-DNA-[protein]-cysteine S-methyltransferase DNA binding" evidence="9">
    <location>
        <begin position="107"/>
        <end position="186"/>
    </location>
</feature>
<evidence type="ECO:0000256" key="3">
    <source>
        <dbReference type="ARBA" id="ARBA00011918"/>
    </source>
</evidence>
<keyword evidence="5 10" id="KW-0808">Transferase</keyword>
<dbReference type="PROSITE" id="PS00374">
    <property type="entry name" value="MGMT"/>
    <property type="match status" value="1"/>
</dbReference>
<dbReference type="PANTHER" id="PTHR10815:SF13">
    <property type="entry name" value="METHYLATED-DNA--PROTEIN-CYSTEINE METHYLTRANSFERASE"/>
    <property type="match status" value="1"/>
</dbReference>
<protein>
    <recommendedName>
        <fullName evidence="3">methylated-DNA--[protein]-cysteine S-methyltransferase</fullName>
        <ecNumber evidence="3">2.1.1.63</ecNumber>
    </recommendedName>
</protein>
<dbReference type="FunFam" id="1.10.10.10:FF:000214">
    <property type="entry name" value="Methylated-DNA--protein-cysteine methyltransferase"/>
    <property type="match status" value="1"/>
</dbReference>
<dbReference type="SUPFAM" id="SSF46767">
    <property type="entry name" value="Methylated DNA-protein cysteine methyltransferase, C-terminal domain"/>
    <property type="match status" value="1"/>
</dbReference>
<evidence type="ECO:0000259" key="9">
    <source>
        <dbReference type="Pfam" id="PF01035"/>
    </source>
</evidence>
<dbReference type="InterPro" id="IPR036388">
    <property type="entry name" value="WH-like_DNA-bd_sf"/>
</dbReference>
<evidence type="ECO:0000313" key="11">
    <source>
        <dbReference type="Proteomes" id="UP000230709"/>
    </source>
</evidence>
<dbReference type="GO" id="GO:0003908">
    <property type="term" value="F:methylated-DNA-[protein]-cysteine S-methyltransferase activity"/>
    <property type="evidence" value="ECO:0007669"/>
    <property type="project" value="UniProtKB-EC"/>
</dbReference>
<evidence type="ECO:0000256" key="8">
    <source>
        <dbReference type="ARBA" id="ARBA00049348"/>
    </source>
</evidence>
<comment type="catalytic activity">
    <reaction evidence="1">
        <text>a 4-O-methyl-thymidine in DNA + L-cysteinyl-[protein] = a thymidine in DNA + S-methyl-L-cysteinyl-[protein]</text>
        <dbReference type="Rhea" id="RHEA:53428"/>
        <dbReference type="Rhea" id="RHEA-COMP:10131"/>
        <dbReference type="Rhea" id="RHEA-COMP:10132"/>
        <dbReference type="Rhea" id="RHEA-COMP:13555"/>
        <dbReference type="Rhea" id="RHEA-COMP:13556"/>
        <dbReference type="ChEBI" id="CHEBI:29950"/>
        <dbReference type="ChEBI" id="CHEBI:82612"/>
        <dbReference type="ChEBI" id="CHEBI:137386"/>
        <dbReference type="ChEBI" id="CHEBI:137387"/>
        <dbReference type="EC" id="2.1.1.63"/>
    </reaction>
</comment>
<dbReference type="GO" id="GO:0006281">
    <property type="term" value="P:DNA repair"/>
    <property type="evidence" value="ECO:0007669"/>
    <property type="project" value="UniProtKB-KW"/>
</dbReference>
<accession>A0A2D2CXR0</accession>
<dbReference type="AlphaFoldDB" id="A0A2D2CXR0"/>
<keyword evidence="7" id="KW-0234">DNA repair</keyword>
<dbReference type="NCBIfam" id="TIGR00589">
    <property type="entry name" value="ogt"/>
    <property type="match status" value="1"/>
</dbReference>
<dbReference type="KEGG" id="mtw:CQW49_05995"/>
<keyword evidence="11" id="KW-1185">Reference proteome</keyword>
<evidence type="ECO:0000256" key="5">
    <source>
        <dbReference type="ARBA" id="ARBA00022679"/>
    </source>
</evidence>
<dbReference type="InterPro" id="IPR014048">
    <property type="entry name" value="MethylDNA_cys_MeTrfase_DNA-bd"/>
</dbReference>